<dbReference type="AlphaFoldDB" id="A0A428RQ40"/>
<reference evidence="2 3" key="1">
    <citation type="submission" date="2017-06" db="EMBL/GenBank/DDBJ databases">
        <title>Cmopartive genomic analysis of Ambrosia Fusariam Clade fungi.</title>
        <authorList>
            <person name="Stajich J.E."/>
            <person name="Carrillo J."/>
            <person name="Kijimoto T."/>
            <person name="Eskalen A."/>
            <person name="O'Donnell K."/>
            <person name="Kasson M."/>
        </authorList>
    </citation>
    <scope>NUCLEOTIDE SEQUENCE [LARGE SCALE GENOMIC DNA]</scope>
    <source>
        <strain evidence="2 3">NRRL 20438</strain>
    </source>
</reference>
<dbReference type="EMBL" id="NIZV01000882">
    <property type="protein sequence ID" value="RSL79696.1"/>
    <property type="molecule type" value="Genomic_DNA"/>
</dbReference>
<organism evidence="2 3">
    <name type="scientific">Fusarium ambrosium</name>
    <dbReference type="NCBI Taxonomy" id="131363"/>
    <lineage>
        <taxon>Eukaryota</taxon>
        <taxon>Fungi</taxon>
        <taxon>Dikarya</taxon>
        <taxon>Ascomycota</taxon>
        <taxon>Pezizomycotina</taxon>
        <taxon>Sordariomycetes</taxon>
        <taxon>Hypocreomycetidae</taxon>
        <taxon>Hypocreales</taxon>
        <taxon>Nectriaceae</taxon>
        <taxon>Fusarium</taxon>
        <taxon>Fusarium solani species complex</taxon>
    </lineage>
</organism>
<evidence type="ECO:0000256" key="1">
    <source>
        <dbReference type="SAM" id="MobiDB-lite"/>
    </source>
</evidence>
<keyword evidence="3" id="KW-1185">Reference proteome</keyword>
<comment type="caution">
    <text evidence="2">The sequence shown here is derived from an EMBL/GenBank/DDBJ whole genome shotgun (WGS) entry which is preliminary data.</text>
</comment>
<name>A0A428RQ40_9HYPO</name>
<dbReference type="Proteomes" id="UP000288429">
    <property type="component" value="Unassembled WGS sequence"/>
</dbReference>
<sequence>MKMTLRPPPSEQATGVRLRSETKANGRTRKHGSRQLPLRDTREEQGERSPFLFVISDIIIQLSMHVRIRVRL</sequence>
<feature type="region of interest" description="Disordered" evidence="1">
    <location>
        <begin position="1"/>
        <end position="45"/>
    </location>
</feature>
<feature type="compositionally biased region" description="Pro residues" evidence="1">
    <location>
        <begin position="1"/>
        <end position="10"/>
    </location>
</feature>
<proteinExistence type="predicted"/>
<evidence type="ECO:0000313" key="2">
    <source>
        <dbReference type="EMBL" id="RSL79696.1"/>
    </source>
</evidence>
<gene>
    <name evidence="2" type="ORF">CDV31_017185</name>
</gene>
<evidence type="ECO:0000313" key="3">
    <source>
        <dbReference type="Proteomes" id="UP000288429"/>
    </source>
</evidence>
<protein>
    <submittedName>
        <fullName evidence="2">Uncharacterized protein</fullName>
    </submittedName>
</protein>
<accession>A0A428RQ40</accession>